<keyword evidence="2" id="KW-0479">Metal-binding</keyword>
<keyword evidence="6" id="KW-1185">Reference proteome</keyword>
<dbReference type="AlphaFoldDB" id="A0A418YXQ4"/>
<evidence type="ECO:0000313" key="6">
    <source>
        <dbReference type="Proteomes" id="UP000283469"/>
    </source>
</evidence>
<dbReference type="GO" id="GO:0006552">
    <property type="term" value="P:L-leucine catabolic process"/>
    <property type="evidence" value="ECO:0007669"/>
    <property type="project" value="TreeGrafter"/>
</dbReference>
<comment type="caution">
    <text evidence="5">The sequence shown here is derived from an EMBL/GenBank/DDBJ whole genome shotgun (WGS) entry which is preliminary data.</text>
</comment>
<dbReference type="PANTHER" id="PTHR42738">
    <property type="entry name" value="HYDROXYMETHYLGLUTARYL-COA LYASE"/>
    <property type="match status" value="1"/>
</dbReference>
<evidence type="ECO:0000313" key="5">
    <source>
        <dbReference type="EMBL" id="RJG57661.1"/>
    </source>
</evidence>
<dbReference type="GO" id="GO:0046872">
    <property type="term" value="F:metal ion binding"/>
    <property type="evidence" value="ECO:0007669"/>
    <property type="project" value="UniProtKB-KW"/>
</dbReference>
<comment type="similarity">
    <text evidence="1">Belongs to the HMG-CoA lyase family.</text>
</comment>
<dbReference type="Proteomes" id="UP000283469">
    <property type="component" value="Unassembled WGS sequence"/>
</dbReference>
<evidence type="ECO:0000256" key="2">
    <source>
        <dbReference type="ARBA" id="ARBA00022723"/>
    </source>
</evidence>
<dbReference type="Pfam" id="PF00682">
    <property type="entry name" value="HMGL-like"/>
    <property type="match status" value="1"/>
</dbReference>
<proteinExistence type="inferred from homology"/>
<organism evidence="5 6">
    <name type="scientific">Sphingobium terrigena</name>
    <dbReference type="NCBI Taxonomy" id="2304063"/>
    <lineage>
        <taxon>Bacteria</taxon>
        <taxon>Pseudomonadati</taxon>
        <taxon>Pseudomonadota</taxon>
        <taxon>Alphaproteobacteria</taxon>
        <taxon>Sphingomonadales</taxon>
        <taxon>Sphingomonadaceae</taxon>
        <taxon>Sphingobium</taxon>
    </lineage>
</organism>
<dbReference type="SUPFAM" id="SSF51569">
    <property type="entry name" value="Aldolase"/>
    <property type="match status" value="1"/>
</dbReference>
<dbReference type="NCBIfam" id="NF004283">
    <property type="entry name" value="PRK05692.1"/>
    <property type="match status" value="1"/>
</dbReference>
<dbReference type="Gene3D" id="3.20.20.70">
    <property type="entry name" value="Aldolase class I"/>
    <property type="match status" value="1"/>
</dbReference>
<dbReference type="PANTHER" id="PTHR42738:SF7">
    <property type="entry name" value="HYDROXYMETHYLGLUTARYL-COA LYASE"/>
    <property type="match status" value="1"/>
</dbReference>
<evidence type="ECO:0000256" key="3">
    <source>
        <dbReference type="ARBA" id="ARBA00023239"/>
    </source>
</evidence>
<feature type="domain" description="Pyruvate carboxyltransferase" evidence="4">
    <location>
        <begin position="2"/>
        <end position="269"/>
    </location>
</feature>
<keyword evidence="3 5" id="KW-0456">Lyase</keyword>
<dbReference type="PROSITE" id="PS50991">
    <property type="entry name" value="PYR_CT"/>
    <property type="match status" value="1"/>
</dbReference>
<evidence type="ECO:0000256" key="1">
    <source>
        <dbReference type="ARBA" id="ARBA00009405"/>
    </source>
</evidence>
<reference evidence="5 6" key="1">
    <citation type="submission" date="2018-08" db="EMBL/GenBank/DDBJ databases">
        <title>Sphingobium sp. EO9.</title>
        <authorList>
            <person name="Park Y."/>
            <person name="Kim K.H."/>
            <person name="Jeon C.O."/>
        </authorList>
    </citation>
    <scope>NUCLEOTIDE SEQUENCE [LARGE SCALE GENOMIC DNA]</scope>
    <source>
        <strain evidence="5 6">EO9</strain>
    </source>
</reference>
<dbReference type="EMBL" id="QVRA01000001">
    <property type="protein sequence ID" value="RJG57661.1"/>
    <property type="molecule type" value="Genomic_DNA"/>
</dbReference>
<gene>
    <name evidence="5" type="ORF">D0Z70_00045</name>
</gene>
<dbReference type="GO" id="GO:0046951">
    <property type="term" value="P:ketone body biosynthetic process"/>
    <property type="evidence" value="ECO:0007669"/>
    <property type="project" value="TreeGrafter"/>
</dbReference>
<dbReference type="GO" id="GO:0004419">
    <property type="term" value="F:hydroxymethylglutaryl-CoA lyase activity"/>
    <property type="evidence" value="ECO:0007669"/>
    <property type="project" value="TreeGrafter"/>
</dbReference>
<dbReference type="RefSeq" id="WP_119743393.1">
    <property type="nucleotide sequence ID" value="NZ_QVRA01000001.1"/>
</dbReference>
<evidence type="ECO:0000259" key="4">
    <source>
        <dbReference type="PROSITE" id="PS50991"/>
    </source>
</evidence>
<name>A0A418YXQ4_9SPHN</name>
<protein>
    <submittedName>
        <fullName evidence="5">Hydroxymethylglutaryl-CoA lyase</fullName>
    </submittedName>
</protein>
<dbReference type="InterPro" id="IPR013785">
    <property type="entry name" value="Aldolase_TIM"/>
</dbReference>
<dbReference type="FunFam" id="3.20.20.70:FF:000071">
    <property type="entry name" value="Hydroxymethylglutaryl-CoA lyase"/>
    <property type="match status" value="1"/>
</dbReference>
<dbReference type="InterPro" id="IPR043594">
    <property type="entry name" value="HMGL"/>
</dbReference>
<accession>A0A418YXQ4</accession>
<sequence>MVQIVEVGPRDGLQNEKRLLSTADKILLIARLIEAGAKRIEVASFVNPKRVPQMADAEAVVQGLPATSDCSYIGLVLNRRGAERALTVPVDELGMAVPGSETFGIRNQGQSAMEAIAQLKDIVDLARGSGVTVHASVSLAFGCPFEGQVPVEHVVDLAKRIADLDVTEIGMADTIGIAVPAQVTDLFGRLREAIPHRRLRAHFHDTRNTGIANVWAAVQAGVDVIDASVGGLGGCPFAPGATGNVPTEDVCYLLESSGVATGLALDRLVDTAHWINGLLGRAPTSGLSRSMCEQV</sequence>
<dbReference type="InterPro" id="IPR000891">
    <property type="entry name" value="PYR_CT"/>
</dbReference>
<dbReference type="CDD" id="cd07938">
    <property type="entry name" value="DRE_TIM_HMGL"/>
    <property type="match status" value="1"/>
</dbReference>
<dbReference type="OrthoDB" id="9784013at2"/>